<dbReference type="EMBL" id="JAOQJX010000002">
    <property type="protein sequence ID" value="MCU6746401.1"/>
    <property type="molecule type" value="Genomic_DNA"/>
</dbReference>
<dbReference type="InterPro" id="IPR013332">
    <property type="entry name" value="KPR_N"/>
</dbReference>
<dbReference type="InterPro" id="IPR013752">
    <property type="entry name" value="KPA_reductase"/>
</dbReference>
<evidence type="ECO:0000259" key="5">
    <source>
        <dbReference type="Pfam" id="PF02558"/>
    </source>
</evidence>
<protein>
    <recommendedName>
        <fullName evidence="4">2-dehydropantoate 2-reductase</fullName>
        <ecNumber evidence="4">1.1.1.169</ecNumber>
    </recommendedName>
    <alternativeName>
        <fullName evidence="4">Ketopantoate reductase</fullName>
    </alternativeName>
</protein>
<dbReference type="Pfam" id="PF02558">
    <property type="entry name" value="ApbA"/>
    <property type="match status" value="1"/>
</dbReference>
<dbReference type="GO" id="GO:0008677">
    <property type="term" value="F:2-dehydropantoate 2-reductase activity"/>
    <property type="evidence" value="ECO:0007669"/>
    <property type="project" value="UniProtKB-EC"/>
</dbReference>
<dbReference type="Pfam" id="PF08546">
    <property type="entry name" value="ApbA_C"/>
    <property type="match status" value="1"/>
</dbReference>
<dbReference type="SUPFAM" id="SSF51735">
    <property type="entry name" value="NAD(P)-binding Rossmann-fold domains"/>
    <property type="match status" value="1"/>
</dbReference>
<dbReference type="InterPro" id="IPR036291">
    <property type="entry name" value="NAD(P)-bd_dom_sf"/>
</dbReference>
<keyword evidence="8" id="KW-1185">Reference proteome</keyword>
<evidence type="ECO:0000256" key="4">
    <source>
        <dbReference type="RuleBase" id="RU362068"/>
    </source>
</evidence>
<keyword evidence="4" id="KW-0566">Pantothenate biosynthesis</keyword>
<sequence>MKIGILGAGAMGCNVGGHLKLGGAEVWLIDKNQEHMKKIADKGLLWIGTDGYVYPPIQMDGAVTDPKECGTCEVVIVLTKCQYLRIALDESAALFDKDTIVLTFQNGLGAEDILLEKFSPERVGYGVAYCGGQLIEAGKTVMSRSKDKNLIFRCVKGGENPTVKKLEQYFEKSGFPVCYTEETDQYLWTKLCVNCMANLPLALMHLPGYYAYVDEDGDVLTDMVAKEAMEVAHALGYAVCWEDIAQVKQKAIDTKYVTLNSCSYDVKNKCSTEVEFLNGAIVKMGKKVGVPTPVNETLVRMMRCVERTYAYQF</sequence>
<dbReference type="InterPro" id="IPR051402">
    <property type="entry name" value="KPR-Related"/>
</dbReference>
<accession>A0ABT2T845</accession>
<gene>
    <name evidence="7" type="ORF">OCV51_01800</name>
</gene>
<dbReference type="InterPro" id="IPR008927">
    <property type="entry name" value="6-PGluconate_DH-like_C_sf"/>
</dbReference>
<comment type="caution">
    <text evidence="7">The sequence shown here is derived from an EMBL/GenBank/DDBJ whole genome shotgun (WGS) entry which is preliminary data.</text>
</comment>
<evidence type="ECO:0000313" key="7">
    <source>
        <dbReference type="EMBL" id="MCU6746401.1"/>
    </source>
</evidence>
<evidence type="ECO:0000256" key="1">
    <source>
        <dbReference type="ARBA" id="ARBA00007870"/>
    </source>
</evidence>
<comment type="catalytic activity">
    <reaction evidence="4">
        <text>(R)-pantoate + NADP(+) = 2-dehydropantoate + NADPH + H(+)</text>
        <dbReference type="Rhea" id="RHEA:16233"/>
        <dbReference type="ChEBI" id="CHEBI:11561"/>
        <dbReference type="ChEBI" id="CHEBI:15378"/>
        <dbReference type="ChEBI" id="CHEBI:15980"/>
        <dbReference type="ChEBI" id="CHEBI:57783"/>
        <dbReference type="ChEBI" id="CHEBI:58349"/>
        <dbReference type="EC" id="1.1.1.169"/>
    </reaction>
</comment>
<evidence type="ECO:0000256" key="2">
    <source>
        <dbReference type="ARBA" id="ARBA00022857"/>
    </source>
</evidence>
<comment type="function">
    <text evidence="4">Catalyzes the NADPH-dependent reduction of ketopantoate into pantoic acid.</text>
</comment>
<dbReference type="EC" id="1.1.1.169" evidence="4"/>
<dbReference type="Gene3D" id="1.10.1040.10">
    <property type="entry name" value="N-(1-d-carboxylethyl)-l-norvaline Dehydrogenase, domain 2"/>
    <property type="match status" value="1"/>
</dbReference>
<dbReference type="RefSeq" id="WP_059068509.1">
    <property type="nucleotide sequence ID" value="NZ_JAOQJX010000002.1"/>
</dbReference>
<dbReference type="SUPFAM" id="SSF48179">
    <property type="entry name" value="6-phosphogluconate dehydrogenase C-terminal domain-like"/>
    <property type="match status" value="1"/>
</dbReference>
<comment type="similarity">
    <text evidence="1 4">Belongs to the ketopantoate reductase family.</text>
</comment>
<evidence type="ECO:0000313" key="8">
    <source>
        <dbReference type="Proteomes" id="UP001652394"/>
    </source>
</evidence>
<evidence type="ECO:0000259" key="6">
    <source>
        <dbReference type="Pfam" id="PF08546"/>
    </source>
</evidence>
<feature type="domain" description="Ketopantoate reductase C-terminal" evidence="6">
    <location>
        <begin position="184"/>
        <end position="303"/>
    </location>
</feature>
<dbReference type="InterPro" id="IPR013328">
    <property type="entry name" value="6PGD_dom2"/>
</dbReference>
<organism evidence="7 8">
    <name type="scientific">Faecalicatena acetigenes</name>
    <dbReference type="NCBI Taxonomy" id="2981790"/>
    <lineage>
        <taxon>Bacteria</taxon>
        <taxon>Bacillati</taxon>
        <taxon>Bacillota</taxon>
        <taxon>Clostridia</taxon>
        <taxon>Lachnospirales</taxon>
        <taxon>Lachnospiraceae</taxon>
        <taxon>Faecalicatena</taxon>
    </lineage>
</organism>
<dbReference type="InterPro" id="IPR003710">
    <property type="entry name" value="ApbA"/>
</dbReference>
<keyword evidence="2 4" id="KW-0521">NADP</keyword>
<proteinExistence type="inferred from homology"/>
<feature type="domain" description="Ketopantoate reductase N-terminal" evidence="5">
    <location>
        <begin position="3"/>
        <end position="143"/>
    </location>
</feature>
<dbReference type="NCBIfam" id="TIGR00745">
    <property type="entry name" value="apbA_panE"/>
    <property type="match status" value="1"/>
</dbReference>
<name>A0ABT2T845_9FIRM</name>
<dbReference type="Gene3D" id="3.40.50.720">
    <property type="entry name" value="NAD(P)-binding Rossmann-like Domain"/>
    <property type="match status" value="1"/>
</dbReference>
<dbReference type="PANTHER" id="PTHR21708">
    <property type="entry name" value="PROBABLE 2-DEHYDROPANTOATE 2-REDUCTASE"/>
    <property type="match status" value="1"/>
</dbReference>
<keyword evidence="3 4" id="KW-0560">Oxidoreductase</keyword>
<dbReference type="Proteomes" id="UP001652394">
    <property type="component" value="Unassembled WGS sequence"/>
</dbReference>
<dbReference type="PANTHER" id="PTHR21708:SF26">
    <property type="entry name" value="2-DEHYDROPANTOATE 2-REDUCTASE"/>
    <property type="match status" value="1"/>
</dbReference>
<comment type="pathway">
    <text evidence="4">Cofactor biosynthesis; (R)-pantothenate biosynthesis; (R)-pantoate from 3-methyl-2-oxobutanoate: step 2/2.</text>
</comment>
<reference evidence="7 8" key="1">
    <citation type="journal article" date="2021" name="ISME Commun">
        <title>Automated analysis of genomic sequences facilitates high-throughput and comprehensive description of bacteria.</title>
        <authorList>
            <person name="Hitch T.C.A."/>
        </authorList>
    </citation>
    <scope>NUCLEOTIDE SEQUENCE [LARGE SCALE GENOMIC DNA]</scope>
    <source>
        <strain evidence="7 8">H2_18</strain>
    </source>
</reference>
<evidence type="ECO:0000256" key="3">
    <source>
        <dbReference type="ARBA" id="ARBA00023002"/>
    </source>
</evidence>